<comment type="caution">
    <text evidence="3">The sequence shown here is derived from an EMBL/GenBank/DDBJ whole genome shotgun (WGS) entry which is preliminary data.</text>
</comment>
<gene>
    <name evidence="3" type="ORF">GHT06_010258</name>
</gene>
<feature type="region of interest" description="Disordered" evidence="2">
    <location>
        <begin position="174"/>
        <end position="233"/>
    </location>
</feature>
<proteinExistence type="predicted"/>
<keyword evidence="4" id="KW-1185">Reference proteome</keyword>
<protein>
    <submittedName>
        <fullName evidence="3">Uncharacterized protein</fullName>
    </submittedName>
</protein>
<evidence type="ECO:0000256" key="1">
    <source>
        <dbReference type="PROSITE-ProRule" id="PRU00497"/>
    </source>
</evidence>
<dbReference type="AlphaFoldDB" id="A0AAD5LRT6"/>
<evidence type="ECO:0000313" key="4">
    <source>
        <dbReference type="Proteomes" id="UP000820818"/>
    </source>
</evidence>
<dbReference type="EMBL" id="WJBH02000002">
    <property type="protein sequence ID" value="KAI9562803.1"/>
    <property type="molecule type" value="Genomic_DNA"/>
</dbReference>
<dbReference type="Proteomes" id="UP000820818">
    <property type="component" value="Linkage Group LG2"/>
</dbReference>
<dbReference type="Pfam" id="PF00379">
    <property type="entry name" value="Chitin_bind_4"/>
    <property type="match status" value="1"/>
</dbReference>
<evidence type="ECO:0000256" key="2">
    <source>
        <dbReference type="SAM" id="MobiDB-lite"/>
    </source>
</evidence>
<feature type="compositionally biased region" description="Basic and acidic residues" evidence="2">
    <location>
        <begin position="189"/>
        <end position="201"/>
    </location>
</feature>
<name>A0AAD5LRT6_9CRUS</name>
<dbReference type="PROSITE" id="PS51155">
    <property type="entry name" value="CHIT_BIND_RR_2"/>
    <property type="match status" value="1"/>
</dbReference>
<dbReference type="GO" id="GO:0042302">
    <property type="term" value="F:structural constituent of cuticle"/>
    <property type="evidence" value="ECO:0007669"/>
    <property type="project" value="UniProtKB-UniRule"/>
</dbReference>
<organism evidence="3 4">
    <name type="scientific">Daphnia sinensis</name>
    <dbReference type="NCBI Taxonomy" id="1820382"/>
    <lineage>
        <taxon>Eukaryota</taxon>
        <taxon>Metazoa</taxon>
        <taxon>Ecdysozoa</taxon>
        <taxon>Arthropoda</taxon>
        <taxon>Crustacea</taxon>
        <taxon>Branchiopoda</taxon>
        <taxon>Diplostraca</taxon>
        <taxon>Cladocera</taxon>
        <taxon>Anomopoda</taxon>
        <taxon>Daphniidae</taxon>
        <taxon>Daphnia</taxon>
        <taxon>Daphnia similis group</taxon>
    </lineage>
</organism>
<keyword evidence="1" id="KW-0193">Cuticle</keyword>
<dbReference type="InterPro" id="IPR000618">
    <property type="entry name" value="Insect_cuticle"/>
</dbReference>
<evidence type="ECO:0000313" key="3">
    <source>
        <dbReference type="EMBL" id="KAI9562803.1"/>
    </source>
</evidence>
<reference evidence="3 4" key="1">
    <citation type="submission" date="2022-05" db="EMBL/GenBank/DDBJ databases">
        <title>A multi-omics perspective on studying reproductive biology in Daphnia sinensis.</title>
        <authorList>
            <person name="Jia J."/>
        </authorList>
    </citation>
    <scope>NUCLEOTIDE SEQUENCE [LARGE SCALE GENOMIC DNA]</scope>
    <source>
        <strain evidence="3 4">WSL</strain>
    </source>
</reference>
<accession>A0AAD5LRT6</accession>
<sequence length="575" mass="64599">MPLVIMDHYFTRTKNELHRWNTDQSLLPRPSSRTNRALNKMIPRVCLLVVSCLCAFTQSFPLADSSDAVLIDYKTDSHSRFEEGQPGKGVRGSYSWVNDDKVYHVDYTADENGYRPRLTIKSLSKSDSEWKPVVQKDTVVAQPASQKISEDVQPEKGVDAVVIEVPVAADSVVQKDSAPVQPTSQADQVKTDKEVATHDVVVKAPAEPVQETSKAELPSETGKSKPSEVVADDAKIPVVSDAIVQPADSQDKLQSNAEEVKPDQLIVAQELVVNVPVESENVENNSQSQATPLEPLTEVEPAQQVVGDDTANVAPILDVEESDQGDSNRDVPLSQNDAQEMILEIDPSMFDVQPEENQTKDEIYTDDAVIVDAAIDPMSLGILDNIDQWDQVQSQDEASSYLNAMLMDYANQMYGNSKPQAEENIQPEIQDEVRQPEPFYYQDESDDSASEYQRDDSNHDVYSISFDRLYNSFLHHLQVAKEYRARSKVDDDVEDQEEASQDLQSAFRLLVDVAEAFSQQLPIPEKEMAKIEARSGPYDNSPEDAILEELYYQKWLAEQQPMYYLVYPEADDYYR</sequence>